<organism evidence="1">
    <name type="scientific">marine sediment metagenome</name>
    <dbReference type="NCBI Taxonomy" id="412755"/>
    <lineage>
        <taxon>unclassified sequences</taxon>
        <taxon>metagenomes</taxon>
        <taxon>ecological metagenomes</taxon>
    </lineage>
</organism>
<accession>X0VLG7</accession>
<dbReference type="AlphaFoldDB" id="X0VLG7"/>
<gene>
    <name evidence="1" type="ORF">S01H1_33570</name>
</gene>
<feature type="non-terminal residue" evidence="1">
    <location>
        <position position="1"/>
    </location>
</feature>
<proteinExistence type="predicted"/>
<comment type="caution">
    <text evidence="1">The sequence shown here is derived from an EMBL/GenBank/DDBJ whole genome shotgun (WGS) entry which is preliminary data.</text>
</comment>
<name>X0VLG7_9ZZZZ</name>
<reference evidence="1" key="1">
    <citation type="journal article" date="2014" name="Front. Microbiol.">
        <title>High frequency of phylogenetically diverse reductive dehalogenase-homologous genes in deep subseafloor sedimentary metagenomes.</title>
        <authorList>
            <person name="Kawai M."/>
            <person name="Futagami T."/>
            <person name="Toyoda A."/>
            <person name="Takaki Y."/>
            <person name="Nishi S."/>
            <person name="Hori S."/>
            <person name="Arai W."/>
            <person name="Tsubouchi T."/>
            <person name="Morono Y."/>
            <person name="Uchiyama I."/>
            <person name="Ito T."/>
            <person name="Fujiyama A."/>
            <person name="Inagaki F."/>
            <person name="Takami H."/>
        </authorList>
    </citation>
    <scope>NUCLEOTIDE SEQUENCE</scope>
    <source>
        <strain evidence="1">Expedition CK06-06</strain>
    </source>
</reference>
<dbReference type="EMBL" id="BARS01020850">
    <property type="protein sequence ID" value="GAG12017.1"/>
    <property type="molecule type" value="Genomic_DNA"/>
</dbReference>
<sequence>YKKNDKFNEFIIKILASYRVGYKDNYLNLTFSIDPGAKHIGLVIFLDDYFLNSCTIYEKGELIKIIKEHVDALQENNTKLLSLNFKLGRGVQSICMDLVENIYKVFQDRKSLRFQLIDESKSSRIRIHENKRRIPKHEASALILSFRDGVEIKMNNFERNFNQINENNNLKVINNEKILEEIAEKVLNGELSLSETTEKLRSEALYH</sequence>
<protein>
    <submittedName>
        <fullName evidence="1">Uncharacterized protein</fullName>
    </submittedName>
</protein>
<evidence type="ECO:0000313" key="1">
    <source>
        <dbReference type="EMBL" id="GAG12017.1"/>
    </source>
</evidence>